<dbReference type="Proteomes" id="UP000694420">
    <property type="component" value="Unplaced"/>
</dbReference>
<dbReference type="GO" id="GO:0043066">
    <property type="term" value="P:negative regulation of apoptotic process"/>
    <property type="evidence" value="ECO:0007669"/>
    <property type="project" value="InterPro"/>
</dbReference>
<dbReference type="Pfam" id="PF21376">
    <property type="entry name" value="TOR1A_C"/>
    <property type="match status" value="1"/>
</dbReference>
<protein>
    <submittedName>
        <fullName evidence="9">Torsin family 4 member A</fullName>
    </submittedName>
</protein>
<dbReference type="InterPro" id="IPR010448">
    <property type="entry name" value="Torsin"/>
</dbReference>
<dbReference type="Pfam" id="PF06309">
    <property type="entry name" value="Torsin"/>
    <property type="match status" value="1"/>
</dbReference>
<evidence type="ECO:0000256" key="2">
    <source>
        <dbReference type="ARBA" id="ARBA00006235"/>
    </source>
</evidence>
<evidence type="ECO:0000256" key="3">
    <source>
        <dbReference type="ARBA" id="ARBA00022692"/>
    </source>
</evidence>
<dbReference type="InterPro" id="IPR049337">
    <property type="entry name" value="TOR1A_C"/>
</dbReference>
<keyword evidence="7" id="KW-0472">Membrane</keyword>
<keyword evidence="3" id="KW-0812">Transmembrane</keyword>
<dbReference type="PANTHER" id="PTHR10760:SF1">
    <property type="entry name" value="TORSIN-4A"/>
    <property type="match status" value="1"/>
</dbReference>
<dbReference type="FunFam" id="3.40.50.300:FF:001429">
    <property type="entry name" value="Torsin family protein C9orf167-like"/>
    <property type="match status" value="1"/>
</dbReference>
<comment type="similarity">
    <text evidence="2">Belongs to the ClpA/ClpB family. Torsin subfamily.</text>
</comment>
<comment type="subcellular location">
    <subcellularLocation>
        <location evidence="1">Membrane</location>
        <topology evidence="1">Single-pass membrane protein</topology>
    </subcellularLocation>
</comment>
<dbReference type="Gene3D" id="3.40.50.300">
    <property type="entry name" value="P-loop containing nucleotide triphosphate hydrolases"/>
    <property type="match status" value="1"/>
</dbReference>
<dbReference type="Ensembl" id="ENSNPET00000007423.1">
    <property type="protein sequence ID" value="ENSNPEP00000007243.1"/>
    <property type="gene ID" value="ENSNPEG00000005429.1"/>
</dbReference>
<dbReference type="AlphaFoldDB" id="A0A8C6Z340"/>
<evidence type="ECO:0000256" key="7">
    <source>
        <dbReference type="ARBA" id="ARBA00023136"/>
    </source>
</evidence>
<evidence type="ECO:0000313" key="10">
    <source>
        <dbReference type="Proteomes" id="UP000694420"/>
    </source>
</evidence>
<evidence type="ECO:0000259" key="8">
    <source>
        <dbReference type="Pfam" id="PF21376"/>
    </source>
</evidence>
<feature type="domain" description="Torsin-1A C-terminal" evidence="8">
    <location>
        <begin position="412"/>
        <end position="466"/>
    </location>
</feature>
<sequence length="469" mass="52133">MPSWASVLIGSEGEAGVARAPPGASTAGATWEGARLGAGLCSPRWRLPGRFWSPQLAGLALGAGPALSRCVLTARVRGRAIQLAQRRVWRLEAIQSQPVCGACTQALWCFSPPAPRCSAVGGPRPAPSPGHGSHTMWGPCPSCLFVPGRKKKRRKSRIVLYPDKTKRYLPTEEKSNAKRCLLLLIVIIFFQILNAIENLDDNLQKYDLDGLEKTMHREVFGQNAAVESIMELLKDYLATHIHNKPLIISLNGPGGVGKSHVGWLLAKHFRSVMDNDFVLQYFVMHHCPSGVSELTCQIDLSEKISDMVTRAEIEEKIPLFILDEVELMSPVLLDTLSRFFEPNQTNEFLNAIYILISNIGGNEITKFVIQNASTELLHQQRGVEELLKIIQPLLIQAHPLWKSADIVPFVLLEKSHVINCFLEEMRREGLYPDQNHIENLASQLSYYTTGDKQYSTTGCKQVVAKVNLL</sequence>
<dbReference type="PRINTS" id="PR02100">
    <property type="entry name" value="GENEIEX1"/>
</dbReference>
<reference evidence="9" key="2">
    <citation type="submission" date="2025-09" db="UniProtKB">
        <authorList>
            <consortium name="Ensembl"/>
        </authorList>
    </citation>
    <scope>IDENTIFICATION</scope>
</reference>
<dbReference type="GO" id="GO:0016887">
    <property type="term" value="F:ATP hydrolysis activity"/>
    <property type="evidence" value="ECO:0007669"/>
    <property type="project" value="InterPro"/>
</dbReference>
<keyword evidence="4" id="KW-0547">Nucleotide-binding</keyword>
<accession>A0A8C6Z340</accession>
<evidence type="ECO:0000256" key="4">
    <source>
        <dbReference type="ARBA" id="ARBA00022741"/>
    </source>
</evidence>
<dbReference type="InterPro" id="IPR027417">
    <property type="entry name" value="P-loop_NTPase"/>
</dbReference>
<dbReference type="SUPFAM" id="SSF52540">
    <property type="entry name" value="P-loop containing nucleoside triphosphate hydrolases"/>
    <property type="match status" value="1"/>
</dbReference>
<dbReference type="PANTHER" id="PTHR10760">
    <property type="entry name" value="TORSIN"/>
    <property type="match status" value="1"/>
</dbReference>
<name>A0A8C6Z340_NOTPE</name>
<dbReference type="GO" id="GO:0005635">
    <property type="term" value="C:nuclear envelope"/>
    <property type="evidence" value="ECO:0007669"/>
    <property type="project" value="TreeGrafter"/>
</dbReference>
<keyword evidence="5" id="KW-0067">ATP-binding</keyword>
<evidence type="ECO:0000256" key="1">
    <source>
        <dbReference type="ARBA" id="ARBA00004167"/>
    </source>
</evidence>
<keyword evidence="10" id="KW-1185">Reference proteome</keyword>
<dbReference type="GO" id="GO:0005788">
    <property type="term" value="C:endoplasmic reticulum lumen"/>
    <property type="evidence" value="ECO:0007669"/>
    <property type="project" value="TreeGrafter"/>
</dbReference>
<proteinExistence type="inferred from homology"/>
<dbReference type="InterPro" id="IPR024829">
    <property type="entry name" value="IEX-1"/>
</dbReference>
<evidence type="ECO:0000256" key="5">
    <source>
        <dbReference type="ARBA" id="ARBA00022840"/>
    </source>
</evidence>
<keyword evidence="6" id="KW-1133">Transmembrane helix</keyword>
<reference evidence="9" key="1">
    <citation type="submission" date="2025-08" db="UniProtKB">
        <authorList>
            <consortium name="Ensembl"/>
        </authorList>
    </citation>
    <scope>IDENTIFICATION</scope>
</reference>
<dbReference type="GO" id="GO:0005524">
    <property type="term" value="F:ATP binding"/>
    <property type="evidence" value="ECO:0007669"/>
    <property type="project" value="UniProtKB-KW"/>
</dbReference>
<dbReference type="GO" id="GO:0016020">
    <property type="term" value="C:membrane"/>
    <property type="evidence" value="ECO:0007669"/>
    <property type="project" value="UniProtKB-SubCell"/>
</dbReference>
<evidence type="ECO:0000256" key="6">
    <source>
        <dbReference type="ARBA" id="ARBA00022989"/>
    </source>
</evidence>
<organism evidence="9 10">
    <name type="scientific">Nothoprocta perdicaria</name>
    <name type="common">Chilean tinamou</name>
    <name type="synonym">Crypturus perdicarius</name>
    <dbReference type="NCBI Taxonomy" id="30464"/>
    <lineage>
        <taxon>Eukaryota</taxon>
        <taxon>Metazoa</taxon>
        <taxon>Chordata</taxon>
        <taxon>Craniata</taxon>
        <taxon>Vertebrata</taxon>
        <taxon>Euteleostomi</taxon>
        <taxon>Archelosauria</taxon>
        <taxon>Archosauria</taxon>
        <taxon>Dinosauria</taxon>
        <taxon>Saurischia</taxon>
        <taxon>Theropoda</taxon>
        <taxon>Coelurosauria</taxon>
        <taxon>Aves</taxon>
        <taxon>Palaeognathae</taxon>
        <taxon>Tinamiformes</taxon>
        <taxon>Tinamidae</taxon>
        <taxon>Nothoprocta</taxon>
    </lineage>
</organism>
<evidence type="ECO:0000313" key="9">
    <source>
        <dbReference type="Ensembl" id="ENSNPEP00000007243.1"/>
    </source>
</evidence>